<sequence length="94" mass="10839">MAKYKVLRAFRDIHTNDVYKQNSVIELTDERAAEVNENLKEKGTFIELIVEEPKGDEFDREAAKEKLKELGVEFKGNASNETLKQLLDEHEGDE</sequence>
<proteinExistence type="predicted"/>
<evidence type="ECO:0008006" key="3">
    <source>
        <dbReference type="Google" id="ProtNLM"/>
    </source>
</evidence>
<dbReference type="EMBL" id="JAUSUO010000008">
    <property type="protein sequence ID" value="MDQ0344232.1"/>
    <property type="molecule type" value="Genomic_DNA"/>
</dbReference>
<evidence type="ECO:0000313" key="2">
    <source>
        <dbReference type="Proteomes" id="UP001232343"/>
    </source>
</evidence>
<protein>
    <recommendedName>
        <fullName evidence="3">Phage protein</fullName>
    </recommendedName>
</protein>
<evidence type="ECO:0000313" key="1">
    <source>
        <dbReference type="EMBL" id="MDQ0344232.1"/>
    </source>
</evidence>
<dbReference type="RefSeq" id="WP_244682502.1">
    <property type="nucleotide sequence ID" value="NZ_JALIRM010000011.1"/>
</dbReference>
<keyword evidence="2" id="KW-1185">Reference proteome</keyword>
<comment type="caution">
    <text evidence="1">The sequence shown here is derived from an EMBL/GenBank/DDBJ whole genome shotgun (WGS) entry which is preliminary data.</text>
</comment>
<reference evidence="1 2" key="1">
    <citation type="submission" date="2023-07" db="EMBL/GenBank/DDBJ databases">
        <title>Genomic Encyclopedia of Type Strains, Phase IV (KMG-IV): sequencing the most valuable type-strain genomes for metagenomic binning, comparative biology and taxonomic classification.</title>
        <authorList>
            <person name="Goeker M."/>
        </authorList>
    </citation>
    <scope>NUCLEOTIDE SEQUENCE [LARGE SCALE GENOMIC DNA]</scope>
    <source>
        <strain evidence="1 2">DSM 27848</strain>
    </source>
</reference>
<dbReference type="Proteomes" id="UP001232343">
    <property type="component" value="Unassembled WGS sequence"/>
</dbReference>
<accession>A0ABU0D778</accession>
<name>A0ABU0D778_9BACI</name>
<gene>
    <name evidence="1" type="ORF">J2S14_003073</name>
</gene>
<organism evidence="1 2">
    <name type="scientific">Lederbergia wuyishanensis</name>
    <dbReference type="NCBI Taxonomy" id="1347903"/>
    <lineage>
        <taxon>Bacteria</taxon>
        <taxon>Bacillati</taxon>
        <taxon>Bacillota</taxon>
        <taxon>Bacilli</taxon>
        <taxon>Bacillales</taxon>
        <taxon>Bacillaceae</taxon>
        <taxon>Lederbergia</taxon>
    </lineage>
</organism>